<evidence type="ECO:0000313" key="2">
    <source>
        <dbReference type="Proteomes" id="UP000865968"/>
    </source>
</evidence>
<sequence length="116" mass="13397">MENNNILSNRRKSFTDAFFHHLKKKGKSASFKRSVDGVQYQIDLDAEVLTQALISLYENKVCKDAGYTIQQILDSYANYYNKNGNITPDGEMFISLITELIAENMHRKEFKNEPVQ</sequence>
<dbReference type="Proteomes" id="UP000865968">
    <property type="component" value="Unassembled WGS sequence"/>
</dbReference>
<dbReference type="EMBL" id="DACSWI010000002">
    <property type="protein sequence ID" value="HAT3808203.1"/>
    <property type="molecule type" value="Genomic_DNA"/>
</dbReference>
<comment type="caution">
    <text evidence="1">The sequence shown here is derived from an EMBL/GenBank/DDBJ whole genome shotgun (WGS) entry which is preliminary data.</text>
</comment>
<organism evidence="1 2">
    <name type="scientific">Morganella morganii</name>
    <name type="common">Proteus morganii</name>
    <dbReference type="NCBI Taxonomy" id="582"/>
    <lineage>
        <taxon>Bacteria</taxon>
        <taxon>Pseudomonadati</taxon>
        <taxon>Pseudomonadota</taxon>
        <taxon>Gammaproteobacteria</taxon>
        <taxon>Enterobacterales</taxon>
        <taxon>Morganellaceae</taxon>
        <taxon>Morganella</taxon>
    </lineage>
</organism>
<proteinExistence type="predicted"/>
<accession>A0AAN5MDL7</accession>
<evidence type="ECO:0000313" key="1">
    <source>
        <dbReference type="EMBL" id="HAT3808203.1"/>
    </source>
</evidence>
<reference evidence="1" key="2">
    <citation type="submission" date="2020-10" db="EMBL/GenBank/DDBJ databases">
        <authorList>
            <consortium name="NCBI Pathogen Detection Project"/>
        </authorList>
    </citation>
    <scope>NUCLEOTIDE SEQUENCE</scope>
    <source>
        <strain evidence="1">Morganella morganii ARLG-3209</strain>
    </source>
</reference>
<protein>
    <submittedName>
        <fullName evidence="1">Uncharacterized protein</fullName>
    </submittedName>
</protein>
<dbReference type="AlphaFoldDB" id="A0AAN5MDL7"/>
<name>A0AAN5MDL7_MORMO</name>
<gene>
    <name evidence="1" type="ORF">I8608_001016</name>
</gene>
<reference evidence="1" key="1">
    <citation type="journal article" date="2018" name="Genome Biol.">
        <title>SKESA: strategic k-mer extension for scrupulous assemblies.</title>
        <authorList>
            <person name="Souvorov A."/>
            <person name="Agarwala R."/>
            <person name="Lipman D.J."/>
        </authorList>
    </citation>
    <scope>NUCLEOTIDE SEQUENCE</scope>
    <source>
        <strain evidence="1">Morganella morganii ARLG-3209</strain>
    </source>
</reference>